<name>T0KRH3_9BACT</name>
<dbReference type="EMBL" id="AUPZ01000007">
    <property type="protein sequence ID" value="EQB39624.1"/>
    <property type="molecule type" value="Genomic_DNA"/>
</dbReference>
<evidence type="ECO:0000313" key="2">
    <source>
        <dbReference type="Proteomes" id="UP000015520"/>
    </source>
</evidence>
<dbReference type="STRING" id="1172190.M947_06420"/>
<keyword evidence="2" id="KW-1185">Reference proteome</keyword>
<gene>
    <name evidence="1" type="ORF">M947_06420</name>
</gene>
<comment type="caution">
    <text evidence="1">The sequence shown here is derived from an EMBL/GenBank/DDBJ whole genome shotgun (WGS) entry which is preliminary data.</text>
</comment>
<dbReference type="AlphaFoldDB" id="T0KRH3"/>
<organism evidence="1 2">
    <name type="scientific">Sulfurimonas hongkongensis</name>
    <dbReference type="NCBI Taxonomy" id="1172190"/>
    <lineage>
        <taxon>Bacteria</taxon>
        <taxon>Pseudomonadati</taxon>
        <taxon>Campylobacterota</taxon>
        <taxon>Epsilonproteobacteria</taxon>
        <taxon>Campylobacterales</taxon>
        <taxon>Sulfurimonadaceae</taxon>
        <taxon>Sulfurimonas</taxon>
    </lineage>
</organism>
<protein>
    <submittedName>
        <fullName evidence="1">Uncharacterized protein</fullName>
    </submittedName>
</protein>
<proteinExistence type="predicted"/>
<dbReference type="Proteomes" id="UP000015520">
    <property type="component" value="Unassembled WGS sequence"/>
</dbReference>
<accession>T0KRH3</accession>
<reference evidence="1 2" key="1">
    <citation type="submission" date="2013-07" db="EMBL/GenBank/DDBJ databases">
        <title>Sulfurimonas hongkongensis AST-10 Genome Sequencing.</title>
        <authorList>
            <person name="Cai L."/>
            <person name="Zhang T."/>
        </authorList>
    </citation>
    <scope>NUCLEOTIDE SEQUENCE [LARGE SCALE GENOMIC DNA]</scope>
    <source>
        <strain evidence="1 2">AST-10</strain>
    </source>
</reference>
<evidence type="ECO:0000313" key="1">
    <source>
        <dbReference type="EMBL" id="EQB39624.1"/>
    </source>
</evidence>
<sequence>MQVKTNNIQSPTLFSDFFGLELIWSNEYLTYIQTSINSVTSSLCKTAKSTTHNIKKSLNRANIQILAMSVKTKNMIRFIKNLNKRVNSHKSQSHNV</sequence>
<dbReference type="RefSeq" id="WP_021287547.1">
    <property type="nucleotide sequence ID" value="NZ_AUPZ01000007.1"/>
</dbReference>